<sequence>MADTHRQDAADPFAPLPPEPALTRPEVGPDPRLVELARLLARRAARERFEAQQREQTERRS</sequence>
<dbReference type="AlphaFoldDB" id="A0AA35Y1U5"/>
<protein>
    <submittedName>
        <fullName evidence="2">Uncharacterized protein</fullName>
    </submittedName>
</protein>
<evidence type="ECO:0000256" key="1">
    <source>
        <dbReference type="SAM" id="MobiDB-lite"/>
    </source>
</evidence>
<dbReference type="RefSeq" id="WP_289843375.1">
    <property type="nucleotide sequence ID" value="NZ_CATKSH010000001.1"/>
</dbReference>
<comment type="caution">
    <text evidence="2">The sequence shown here is derived from an EMBL/GenBank/DDBJ whole genome shotgun (WGS) entry which is preliminary data.</text>
</comment>
<dbReference type="Proteomes" id="UP001176960">
    <property type="component" value="Unassembled WGS sequence"/>
</dbReference>
<keyword evidence="3" id="KW-1185">Reference proteome</keyword>
<dbReference type="EMBL" id="CATKSH010000001">
    <property type="protein sequence ID" value="CAI9119218.1"/>
    <property type="molecule type" value="Genomic_DNA"/>
</dbReference>
<gene>
    <name evidence="2" type="ORF">LMG32879_000031</name>
</gene>
<evidence type="ECO:0000313" key="2">
    <source>
        <dbReference type="EMBL" id="CAI9119218.1"/>
    </source>
</evidence>
<feature type="region of interest" description="Disordered" evidence="1">
    <location>
        <begin position="1"/>
        <end position="31"/>
    </location>
</feature>
<accession>A0AA35Y1U5</accession>
<name>A0AA35Y1U5_9PROT</name>
<reference evidence="2" key="1">
    <citation type="submission" date="2023-03" db="EMBL/GenBank/DDBJ databases">
        <authorList>
            <person name="Cleenwerck I."/>
        </authorList>
    </citation>
    <scope>NUCLEOTIDE SEQUENCE</scope>
    <source>
        <strain evidence="2">LMG 32879</strain>
    </source>
</reference>
<organism evidence="2 3">
    <name type="scientific">Brytella acorum</name>
    <dbReference type="NCBI Taxonomy" id="2959299"/>
    <lineage>
        <taxon>Bacteria</taxon>
        <taxon>Pseudomonadati</taxon>
        <taxon>Pseudomonadota</taxon>
        <taxon>Alphaproteobacteria</taxon>
        <taxon>Acetobacterales</taxon>
        <taxon>Acetobacteraceae</taxon>
        <taxon>Brytella</taxon>
    </lineage>
</organism>
<evidence type="ECO:0000313" key="3">
    <source>
        <dbReference type="Proteomes" id="UP001176960"/>
    </source>
</evidence>
<proteinExistence type="predicted"/>